<evidence type="ECO:0000313" key="5">
    <source>
        <dbReference type="Proteomes" id="UP001472677"/>
    </source>
</evidence>
<dbReference type="PANTHER" id="PTHR10871">
    <property type="entry name" value="30S RIBOSOMAL PROTEIN S13/40S RIBOSOMAL PROTEIN S18"/>
    <property type="match status" value="1"/>
</dbReference>
<proteinExistence type="inferred from homology"/>
<evidence type="ECO:0000313" key="4">
    <source>
        <dbReference type="EMBL" id="KAK8587176.1"/>
    </source>
</evidence>
<keyword evidence="5" id="KW-1185">Reference proteome</keyword>
<dbReference type="InterPro" id="IPR027437">
    <property type="entry name" value="Rbsml_uS13_C"/>
</dbReference>
<dbReference type="Gene3D" id="1.10.8.50">
    <property type="match status" value="1"/>
</dbReference>
<name>A0ABR2FT44_9ROSI</name>
<comment type="similarity">
    <text evidence="1">Belongs to the universal ribosomal protein uS13 family.</text>
</comment>
<dbReference type="Proteomes" id="UP001472677">
    <property type="component" value="Unassembled WGS sequence"/>
</dbReference>
<evidence type="ECO:0000256" key="1">
    <source>
        <dbReference type="ARBA" id="ARBA00008080"/>
    </source>
</evidence>
<dbReference type="SUPFAM" id="SSF46946">
    <property type="entry name" value="S13-like H2TH domain"/>
    <property type="match status" value="1"/>
</dbReference>
<evidence type="ECO:0000256" key="3">
    <source>
        <dbReference type="ARBA" id="ARBA00023274"/>
    </source>
</evidence>
<dbReference type="PROSITE" id="PS50159">
    <property type="entry name" value="RIBOSOMAL_S13_2"/>
    <property type="match status" value="1"/>
</dbReference>
<dbReference type="PANTHER" id="PTHR10871:SF3">
    <property type="entry name" value="SMALL RIBOSOMAL SUBUNIT PROTEIN US13"/>
    <property type="match status" value="1"/>
</dbReference>
<dbReference type="Gene3D" id="4.10.910.10">
    <property type="entry name" value="30s ribosomal protein s13, domain 2"/>
    <property type="match status" value="1"/>
</dbReference>
<dbReference type="EMBL" id="JBBPBM010000004">
    <property type="protein sequence ID" value="KAK8587176.1"/>
    <property type="molecule type" value="Genomic_DNA"/>
</dbReference>
<gene>
    <name evidence="4" type="ORF">V6N12_021685</name>
</gene>
<keyword evidence="3" id="KW-0687">Ribonucleoprotein</keyword>
<organism evidence="4 5">
    <name type="scientific">Hibiscus sabdariffa</name>
    <name type="common">roselle</name>
    <dbReference type="NCBI Taxonomy" id="183260"/>
    <lineage>
        <taxon>Eukaryota</taxon>
        <taxon>Viridiplantae</taxon>
        <taxon>Streptophyta</taxon>
        <taxon>Embryophyta</taxon>
        <taxon>Tracheophyta</taxon>
        <taxon>Spermatophyta</taxon>
        <taxon>Magnoliopsida</taxon>
        <taxon>eudicotyledons</taxon>
        <taxon>Gunneridae</taxon>
        <taxon>Pentapetalae</taxon>
        <taxon>rosids</taxon>
        <taxon>malvids</taxon>
        <taxon>Malvales</taxon>
        <taxon>Malvaceae</taxon>
        <taxon>Malvoideae</taxon>
        <taxon>Hibiscus</taxon>
    </lineage>
</organism>
<comment type="caution">
    <text evidence="4">The sequence shown here is derived from an EMBL/GenBank/DDBJ whole genome shotgun (WGS) entry which is preliminary data.</text>
</comment>
<dbReference type="InterPro" id="IPR010979">
    <property type="entry name" value="Ribosomal_uS13-like_H2TH"/>
</dbReference>
<protein>
    <submittedName>
        <fullName evidence="4">Uncharacterized protein</fullName>
    </submittedName>
</protein>
<sequence length="121" mass="13782">MVASIANCIRSSVPPEAFSLRQRYRNFFALTSIKGIGRHFANIVCKKADVDMDKSQEGRSIVRGENGGDYKDGKYSQVVSMKLRDESERLKIKNHCGLRHYWGILLQHTNTVDHRSKTVGR</sequence>
<keyword evidence="2" id="KW-0689">Ribosomal protein</keyword>
<accession>A0ABR2FT44</accession>
<evidence type="ECO:0000256" key="2">
    <source>
        <dbReference type="ARBA" id="ARBA00022980"/>
    </source>
</evidence>
<reference evidence="4 5" key="1">
    <citation type="journal article" date="2024" name="G3 (Bethesda)">
        <title>Genome assembly of Hibiscus sabdariffa L. provides insights into metabolisms of medicinal natural products.</title>
        <authorList>
            <person name="Kim T."/>
        </authorList>
    </citation>
    <scope>NUCLEOTIDE SEQUENCE [LARGE SCALE GENOMIC DNA]</scope>
    <source>
        <strain evidence="4">TK-2024</strain>
        <tissue evidence="4">Old leaves</tissue>
    </source>
</reference>